<proteinExistence type="predicted"/>
<protein>
    <submittedName>
        <fullName evidence="2">Uncharacterized protein</fullName>
    </submittedName>
</protein>
<name>A0A8H3F430_9LECA</name>
<dbReference type="AlphaFoldDB" id="A0A8H3F430"/>
<feature type="coiled-coil region" evidence="1">
    <location>
        <begin position="250"/>
        <end position="319"/>
    </location>
</feature>
<sequence>MDSTNENVHKIKSSLLTSRRRLHVLDKKKDETLPSHGKTIQSALKNADFQADTVHHQISTFVLELENIDNASSLVNLHPQMAWMYSQLGIINQDLELADQHVTDAMTFTDKQCYSLIDIKNEVNRENVKLKAYEEKVKNLKAQTKQEVEQVKKRAASAKASIQSNEKEIETKQSAISGLEQRATQLKSEIATKQNETANANKNRKESRNWAVGTGVTTGLLLAAAPFTFGITAIGAVATATAMGVTIDDTLDHKKRVKQLRASINEAENENKSLVQAVSNHKTETARLKRDIESYQTDIKAKEVELKDLEQRIHTCSQAMEKMSSIGDYAASTLTNLRLAVPDLQHVRNALERCSDLLREKSVEVKDSAGLAHRLAEHIPVIGTKIKRRNDYRKQMLVIGEVLTTLGNFRRALPSLLPGKSLNLLDIKPWNSVNVCIADGKEDIPSVTLF</sequence>
<dbReference type="EMBL" id="CAJPDQ010000010">
    <property type="protein sequence ID" value="CAF9915298.1"/>
    <property type="molecule type" value="Genomic_DNA"/>
</dbReference>
<organism evidence="2 3">
    <name type="scientific">Gomphillus americanus</name>
    <dbReference type="NCBI Taxonomy" id="1940652"/>
    <lineage>
        <taxon>Eukaryota</taxon>
        <taxon>Fungi</taxon>
        <taxon>Dikarya</taxon>
        <taxon>Ascomycota</taxon>
        <taxon>Pezizomycotina</taxon>
        <taxon>Lecanoromycetes</taxon>
        <taxon>OSLEUM clade</taxon>
        <taxon>Ostropomycetidae</taxon>
        <taxon>Ostropales</taxon>
        <taxon>Graphidaceae</taxon>
        <taxon>Gomphilloideae</taxon>
        <taxon>Gomphillus</taxon>
    </lineage>
</organism>
<evidence type="ECO:0000256" key="1">
    <source>
        <dbReference type="SAM" id="Coils"/>
    </source>
</evidence>
<keyword evidence="3" id="KW-1185">Reference proteome</keyword>
<feature type="coiled-coil region" evidence="1">
    <location>
        <begin position="116"/>
        <end position="203"/>
    </location>
</feature>
<reference evidence="2" key="1">
    <citation type="submission" date="2021-03" db="EMBL/GenBank/DDBJ databases">
        <authorList>
            <person name="Tagirdzhanova G."/>
        </authorList>
    </citation>
    <scope>NUCLEOTIDE SEQUENCE</scope>
</reference>
<accession>A0A8H3F430</accession>
<comment type="caution">
    <text evidence="2">The sequence shown here is derived from an EMBL/GenBank/DDBJ whole genome shotgun (WGS) entry which is preliminary data.</text>
</comment>
<dbReference type="OrthoDB" id="5407180at2759"/>
<dbReference type="Gene3D" id="1.20.5.340">
    <property type="match status" value="2"/>
</dbReference>
<dbReference type="Proteomes" id="UP000664169">
    <property type="component" value="Unassembled WGS sequence"/>
</dbReference>
<keyword evidence="1" id="KW-0175">Coiled coil</keyword>
<evidence type="ECO:0000313" key="3">
    <source>
        <dbReference type="Proteomes" id="UP000664169"/>
    </source>
</evidence>
<dbReference type="SUPFAM" id="SSF57997">
    <property type="entry name" value="Tropomyosin"/>
    <property type="match status" value="1"/>
</dbReference>
<evidence type="ECO:0000313" key="2">
    <source>
        <dbReference type="EMBL" id="CAF9915298.1"/>
    </source>
</evidence>
<gene>
    <name evidence="2" type="ORF">GOMPHAMPRED_000682</name>
</gene>